<name>A0A8J3F4H2_9BACI</name>
<gene>
    <name evidence="1" type="ORF">GCM10007380_34500</name>
</gene>
<evidence type="ECO:0000313" key="2">
    <source>
        <dbReference type="Proteomes" id="UP000626244"/>
    </source>
</evidence>
<proteinExistence type="predicted"/>
<keyword evidence="2" id="KW-1185">Reference proteome</keyword>
<dbReference type="EMBL" id="BMHB01000002">
    <property type="protein sequence ID" value="GGI16746.1"/>
    <property type="molecule type" value="Genomic_DNA"/>
</dbReference>
<evidence type="ECO:0000313" key="1">
    <source>
        <dbReference type="EMBL" id="GGI16746.1"/>
    </source>
</evidence>
<reference evidence="2" key="1">
    <citation type="journal article" date="2019" name="Int. J. Syst. Evol. Microbiol.">
        <title>The Global Catalogue of Microorganisms (GCM) 10K type strain sequencing project: providing services to taxonomists for standard genome sequencing and annotation.</title>
        <authorList>
            <consortium name="The Broad Institute Genomics Platform"/>
            <consortium name="The Broad Institute Genome Sequencing Center for Infectious Disease"/>
            <person name="Wu L."/>
            <person name="Ma J."/>
        </authorList>
    </citation>
    <scope>NUCLEOTIDE SEQUENCE [LARGE SCALE GENOMIC DNA]</scope>
    <source>
        <strain evidence="2">CGMCC 1.14993</strain>
    </source>
</reference>
<accession>A0A8J3F4H2</accession>
<dbReference type="AlphaFoldDB" id="A0A8J3F4H2"/>
<protein>
    <submittedName>
        <fullName evidence="1">Uncharacterized protein</fullName>
    </submittedName>
</protein>
<comment type="caution">
    <text evidence="1">The sequence shown here is derived from an EMBL/GenBank/DDBJ whole genome shotgun (WGS) entry which is preliminary data.</text>
</comment>
<dbReference type="Proteomes" id="UP000626244">
    <property type="component" value="Unassembled WGS sequence"/>
</dbReference>
<organism evidence="1 2">
    <name type="scientific">Gottfriedia solisilvae</name>
    <dbReference type="NCBI Taxonomy" id="1516104"/>
    <lineage>
        <taxon>Bacteria</taxon>
        <taxon>Bacillati</taxon>
        <taxon>Bacillota</taxon>
        <taxon>Bacilli</taxon>
        <taxon>Bacillales</taxon>
        <taxon>Bacillaceae</taxon>
        <taxon>Gottfriedia</taxon>
    </lineage>
</organism>
<sequence length="56" mass="6547">MNCGKTYFIGDDYAFELEQTLRVINFAMDSEEFKHDLIQFLEEVVSHKQVSKNSSN</sequence>